<accession>A4SZU9</accession>
<evidence type="ECO:0000259" key="1">
    <source>
        <dbReference type="Pfam" id="PF18922"/>
    </source>
</evidence>
<dbReference type="KEGG" id="pnu:Pnuc_1800"/>
<dbReference type="InterPro" id="IPR043729">
    <property type="entry name" value="DUF5672"/>
</dbReference>
<evidence type="ECO:0000313" key="2">
    <source>
        <dbReference type="EMBL" id="ABP35013.1"/>
    </source>
</evidence>
<reference evidence="2 3" key="1">
    <citation type="journal article" date="2012" name="Stand. Genomic Sci.">
        <title>Complete genome sequence of Polynucleobacter necessarius subsp. asymbioticus type strain (QLW-P1DMWA-1(T)).</title>
        <authorList>
            <person name="Meincke L."/>
            <person name="Copeland A."/>
            <person name="Lapidus A."/>
            <person name="Lucas S."/>
            <person name="Berry K.W."/>
            <person name="Del Rio T.G."/>
            <person name="Hammon N."/>
            <person name="Dalin E."/>
            <person name="Tice H."/>
            <person name="Pitluck S."/>
            <person name="Richardson P."/>
            <person name="Bruce D."/>
            <person name="Goodwin L."/>
            <person name="Han C."/>
            <person name="Tapia R."/>
            <person name="Detter J.C."/>
            <person name="Schmutz J."/>
            <person name="Brettin T."/>
            <person name="Larimer F."/>
            <person name="Land M."/>
            <person name="Hauser L."/>
            <person name="Kyrpides N.C."/>
            <person name="Ivanova N."/>
            <person name="Goker M."/>
            <person name="Woyke T."/>
            <person name="Wu Q.L."/>
            <person name="Pockl M."/>
            <person name="Hahn M.W."/>
            <person name="Klenk H.P."/>
        </authorList>
    </citation>
    <scope>NUCLEOTIDE SEQUENCE [LARGE SCALE GENOMIC DNA]</scope>
    <source>
        <strain evidence="3">DSM 18221 / CIP 109841 / QLW-P1DMWA-1</strain>
    </source>
</reference>
<feature type="domain" description="DUF5672" evidence="1">
    <location>
        <begin position="50"/>
        <end position="190"/>
    </location>
</feature>
<keyword evidence="3" id="KW-1185">Reference proteome</keyword>
<dbReference type="HOGENOM" id="CLU_996980_0_0_4"/>
<protein>
    <recommendedName>
        <fullName evidence="1">DUF5672 domain-containing protein</fullName>
    </recommendedName>
</protein>
<dbReference type="eggNOG" id="ENOG5032S2D">
    <property type="taxonomic scope" value="Bacteria"/>
</dbReference>
<evidence type="ECO:0000313" key="3">
    <source>
        <dbReference type="Proteomes" id="UP000000231"/>
    </source>
</evidence>
<dbReference type="Proteomes" id="UP000000231">
    <property type="component" value="Chromosome"/>
</dbReference>
<name>A4SZU9_POLAQ</name>
<dbReference type="Pfam" id="PF18922">
    <property type="entry name" value="DUF5672"/>
    <property type="match status" value="1"/>
</dbReference>
<organism evidence="2 3">
    <name type="scientific">Polynucleobacter asymbioticus (strain DSM 18221 / CIP 109841 / QLW-P1DMWA-1)</name>
    <name type="common">Polynucleobacter necessarius subsp. asymbioticus</name>
    <dbReference type="NCBI Taxonomy" id="312153"/>
    <lineage>
        <taxon>Bacteria</taxon>
        <taxon>Pseudomonadati</taxon>
        <taxon>Pseudomonadota</taxon>
        <taxon>Betaproteobacteria</taxon>
        <taxon>Burkholderiales</taxon>
        <taxon>Burkholderiaceae</taxon>
        <taxon>Polynucleobacter</taxon>
    </lineage>
</organism>
<proteinExistence type="predicted"/>
<gene>
    <name evidence="2" type="ordered locus">Pnuc_1800</name>
</gene>
<sequence>MVKISAVIIDTYPDKKMSNTAIKMVQRLGNLETIHVFSDEKPDTLEKINFIKIDPFSTANEYGHILFTQVPSLIKTSHFLVFQWDGFPLNPMSWSDEFLKYDYIGAPKGSWVGNGGFSLRSARLAHKINELGIKINLENPYDQLEDQYICTHYRPLLEQNGIQFAPYALANDFAYDAGSHGQFKSNVFGFHYPATFPIFLQESQLIELIGSILARMSSPPALRDLIHSIRNQGMEYLLREIYTTHIQHPNMVKLNLVAEAHDPFGSLIQLREKYSQKKI</sequence>
<dbReference type="EMBL" id="CP000655">
    <property type="protein sequence ID" value="ABP35013.1"/>
    <property type="molecule type" value="Genomic_DNA"/>
</dbReference>
<dbReference type="AlphaFoldDB" id="A4SZU9"/>